<dbReference type="RefSeq" id="WP_141601925.1">
    <property type="nucleotide sequence ID" value="NZ_JARMSB010000052.1"/>
</dbReference>
<feature type="transmembrane region" description="Helical" evidence="1">
    <location>
        <begin position="33"/>
        <end position="53"/>
    </location>
</feature>
<dbReference type="AlphaFoldDB" id="A0A540V3G8"/>
<dbReference type="EMBL" id="VIGD01000006">
    <property type="protein sequence ID" value="TQE91274.1"/>
    <property type="molecule type" value="Genomic_DNA"/>
</dbReference>
<proteinExistence type="predicted"/>
<dbReference type="Proteomes" id="UP000315753">
    <property type="component" value="Unassembled WGS sequence"/>
</dbReference>
<evidence type="ECO:0000256" key="1">
    <source>
        <dbReference type="SAM" id="Phobius"/>
    </source>
</evidence>
<reference evidence="2 3" key="1">
    <citation type="submission" date="2019-06" db="EMBL/GenBank/DDBJ databases">
        <title>Genome sequence of Ureibacillus terrenus.</title>
        <authorList>
            <person name="Maclea K.S."/>
            <person name="Simoes M."/>
        </authorList>
    </citation>
    <scope>NUCLEOTIDE SEQUENCE [LARGE SCALE GENOMIC DNA]</scope>
    <source>
        <strain evidence="2 3">ATCC BAA-384</strain>
    </source>
</reference>
<protein>
    <submittedName>
        <fullName evidence="2">Uncharacterized protein</fullName>
    </submittedName>
</protein>
<evidence type="ECO:0000313" key="3">
    <source>
        <dbReference type="Proteomes" id="UP000315753"/>
    </source>
</evidence>
<gene>
    <name evidence="2" type="ORF">FKZ59_06425</name>
</gene>
<evidence type="ECO:0000313" key="2">
    <source>
        <dbReference type="EMBL" id="TQE91274.1"/>
    </source>
</evidence>
<keyword evidence="1" id="KW-1133">Transmembrane helix</keyword>
<keyword evidence="3" id="KW-1185">Reference proteome</keyword>
<feature type="transmembrane region" description="Helical" evidence="1">
    <location>
        <begin position="7"/>
        <end position="27"/>
    </location>
</feature>
<comment type="caution">
    <text evidence="2">The sequence shown here is derived from an EMBL/GenBank/DDBJ whole genome shotgun (WGS) entry which is preliminary data.</text>
</comment>
<keyword evidence="1" id="KW-0812">Transmembrane</keyword>
<keyword evidence="1" id="KW-0472">Membrane</keyword>
<sequence>MKVNLFFIRLSVIIMIIFGGVFMIRYFAKGELLLDQLIGASAGLILLISSLIWRRYGISGRKRMNHDMKNSLPD</sequence>
<accession>A0A540V3G8</accession>
<organism evidence="2 3">
    <name type="scientific">Ureibacillus terrenus</name>
    <dbReference type="NCBI Taxonomy" id="118246"/>
    <lineage>
        <taxon>Bacteria</taxon>
        <taxon>Bacillati</taxon>
        <taxon>Bacillota</taxon>
        <taxon>Bacilli</taxon>
        <taxon>Bacillales</taxon>
        <taxon>Caryophanaceae</taxon>
        <taxon>Ureibacillus</taxon>
    </lineage>
</organism>
<name>A0A540V3G8_9BACL</name>